<keyword evidence="8 11" id="KW-0812">Transmembrane</keyword>
<protein>
    <recommendedName>
        <fullName evidence="5 11">Probable cobalamin biosynthesis protein CobD</fullName>
    </recommendedName>
</protein>
<keyword evidence="6 11" id="KW-1003">Cell membrane</keyword>
<evidence type="ECO:0000256" key="5">
    <source>
        <dbReference type="ARBA" id="ARBA00016185"/>
    </source>
</evidence>
<dbReference type="Proteomes" id="UP001596414">
    <property type="component" value="Unassembled WGS sequence"/>
</dbReference>
<evidence type="ECO:0000256" key="9">
    <source>
        <dbReference type="ARBA" id="ARBA00022989"/>
    </source>
</evidence>
<dbReference type="GO" id="GO:0005886">
    <property type="term" value="C:plasma membrane"/>
    <property type="evidence" value="ECO:0007669"/>
    <property type="project" value="UniProtKB-SubCell"/>
</dbReference>
<dbReference type="HAMAP" id="MF_00024">
    <property type="entry name" value="CobD_CbiB"/>
    <property type="match status" value="1"/>
</dbReference>
<comment type="function">
    <text evidence="1 11">Converts cobyric acid to cobinamide by the addition of aminopropanol on the F carboxylic group.</text>
</comment>
<accession>A0ABD5X5U0</accession>
<comment type="caution">
    <text evidence="12">The sequence shown here is derived from an EMBL/GenBank/DDBJ whole genome shotgun (WGS) entry which is preliminary data.</text>
</comment>
<dbReference type="GO" id="GO:0015420">
    <property type="term" value="F:ABC-type vitamin B12 transporter activity"/>
    <property type="evidence" value="ECO:0007669"/>
    <property type="project" value="UniProtKB-UniRule"/>
</dbReference>
<evidence type="ECO:0000256" key="11">
    <source>
        <dbReference type="HAMAP-Rule" id="MF_00024"/>
    </source>
</evidence>
<evidence type="ECO:0000256" key="3">
    <source>
        <dbReference type="ARBA" id="ARBA00004953"/>
    </source>
</evidence>
<comment type="subcellular location">
    <subcellularLocation>
        <location evidence="2 11">Cell membrane</location>
        <topology evidence="2 11">Multi-pass membrane protein</topology>
    </subcellularLocation>
</comment>
<feature type="transmembrane region" description="Helical" evidence="11">
    <location>
        <begin position="157"/>
        <end position="178"/>
    </location>
</feature>
<dbReference type="PANTHER" id="PTHR34308:SF1">
    <property type="entry name" value="COBALAMIN BIOSYNTHESIS PROTEIN CBIB"/>
    <property type="match status" value="1"/>
</dbReference>
<evidence type="ECO:0000256" key="7">
    <source>
        <dbReference type="ARBA" id="ARBA00022573"/>
    </source>
</evidence>
<dbReference type="EMBL" id="JBHSZQ010000002">
    <property type="protein sequence ID" value="MFC7124954.1"/>
    <property type="molecule type" value="Genomic_DNA"/>
</dbReference>
<dbReference type="GO" id="GO:0009236">
    <property type="term" value="P:cobalamin biosynthetic process"/>
    <property type="evidence" value="ECO:0007669"/>
    <property type="project" value="UniProtKB-UniRule"/>
</dbReference>
<keyword evidence="9 11" id="KW-1133">Transmembrane helix</keyword>
<dbReference type="PANTHER" id="PTHR34308">
    <property type="entry name" value="COBALAMIN BIOSYNTHESIS PROTEIN CBIB"/>
    <property type="match status" value="1"/>
</dbReference>
<dbReference type="NCBIfam" id="TIGR00380">
    <property type="entry name" value="cobal_cbiB"/>
    <property type="match status" value="1"/>
</dbReference>
<keyword evidence="7 11" id="KW-0169">Cobalamin biosynthesis</keyword>
<feature type="transmembrane region" description="Helical" evidence="11">
    <location>
        <begin position="72"/>
        <end position="91"/>
    </location>
</feature>
<evidence type="ECO:0000256" key="2">
    <source>
        <dbReference type="ARBA" id="ARBA00004651"/>
    </source>
</evidence>
<gene>
    <name evidence="12" type="primary">cbiB</name>
    <name evidence="11" type="synonym">cobD</name>
    <name evidence="12" type="ORF">ACFQJ7_02725</name>
</gene>
<reference evidence="12 13" key="1">
    <citation type="journal article" date="2014" name="Int. J. Syst. Evol. Microbiol.">
        <title>Complete genome sequence of Corynebacterium casei LMG S-19264T (=DSM 44701T), isolated from a smear-ripened cheese.</title>
        <authorList>
            <consortium name="US DOE Joint Genome Institute (JGI-PGF)"/>
            <person name="Walter F."/>
            <person name="Albersmeier A."/>
            <person name="Kalinowski J."/>
            <person name="Ruckert C."/>
        </authorList>
    </citation>
    <scope>NUCLEOTIDE SEQUENCE [LARGE SCALE GENOMIC DNA]</scope>
    <source>
        <strain evidence="12 13">CGMCC 4.7215</strain>
    </source>
</reference>
<comment type="similarity">
    <text evidence="4 11">Belongs to the CobD/CbiB family.</text>
</comment>
<dbReference type="Pfam" id="PF03186">
    <property type="entry name" value="CobD_Cbib"/>
    <property type="match status" value="1"/>
</dbReference>
<evidence type="ECO:0000256" key="1">
    <source>
        <dbReference type="ARBA" id="ARBA00003384"/>
    </source>
</evidence>
<evidence type="ECO:0000256" key="10">
    <source>
        <dbReference type="ARBA" id="ARBA00023136"/>
    </source>
</evidence>
<dbReference type="AlphaFoldDB" id="A0ABD5X5U0"/>
<feature type="transmembrane region" description="Helical" evidence="11">
    <location>
        <begin position="6"/>
        <end position="24"/>
    </location>
</feature>
<feature type="transmembrane region" description="Helical" evidence="11">
    <location>
        <begin position="284"/>
        <end position="306"/>
    </location>
</feature>
<keyword evidence="10 11" id="KW-0472">Membrane</keyword>
<organism evidence="12 13">
    <name type="scientific">Halovenus rubra</name>
    <dbReference type="NCBI Taxonomy" id="869890"/>
    <lineage>
        <taxon>Archaea</taxon>
        <taxon>Methanobacteriati</taxon>
        <taxon>Methanobacteriota</taxon>
        <taxon>Stenosarchaea group</taxon>
        <taxon>Halobacteria</taxon>
        <taxon>Halobacteriales</taxon>
        <taxon>Haloarculaceae</taxon>
        <taxon>Halovenus</taxon>
    </lineage>
</organism>
<name>A0ABD5X5U0_9EURY</name>
<dbReference type="RefSeq" id="WP_267638274.1">
    <property type="nucleotide sequence ID" value="NZ_JAODIY010000013.1"/>
</dbReference>
<evidence type="ECO:0000313" key="12">
    <source>
        <dbReference type="EMBL" id="MFC7124954.1"/>
    </source>
</evidence>
<comment type="pathway">
    <text evidence="3 11">Cofactor biosynthesis; adenosylcobalamin biosynthesis.</text>
</comment>
<dbReference type="InterPro" id="IPR004485">
    <property type="entry name" value="Cobalamin_biosynth_CobD/CbiB"/>
</dbReference>
<feature type="transmembrane region" description="Helical" evidence="11">
    <location>
        <begin position="45"/>
        <end position="66"/>
    </location>
</feature>
<evidence type="ECO:0000313" key="13">
    <source>
        <dbReference type="Proteomes" id="UP001596414"/>
    </source>
</evidence>
<evidence type="ECO:0000256" key="8">
    <source>
        <dbReference type="ARBA" id="ARBA00022692"/>
    </source>
</evidence>
<evidence type="ECO:0000256" key="6">
    <source>
        <dbReference type="ARBA" id="ARBA00022475"/>
    </source>
</evidence>
<evidence type="ECO:0000256" key="4">
    <source>
        <dbReference type="ARBA" id="ARBA00006263"/>
    </source>
</evidence>
<sequence length="309" mass="31933">MAVVPPATGVVALALVFDILVSEFPRGFHPVALFGRVVGHCDRNWTYPVTTGIVLALVLPLTAAAVVGSLTAVAFSIQPVVGVCVAGVALFSTVSLRMLFGAATGVIGLTESDVSQAKTAVRALVGRETDGLSPRKLRSAAVESAAENLADGLVGPLFAFGIGAQLSVVVGIAAATALKAVNTMDSMLGYRSKPVGKASARLDDLLLWVPARVTALLLAVVSLNPRSLWAARKWVTEPSSPNSGWPMATIATVGRIQLDKPGAYTLNPDGDLPSVAEARRCVRIVGVTGVFTFILTGVAVSVPMGVVPW</sequence>
<proteinExistence type="inferred from homology"/>